<proteinExistence type="predicted"/>
<evidence type="ECO:0000256" key="7">
    <source>
        <dbReference type="SAM" id="Phobius"/>
    </source>
</evidence>
<dbReference type="EMBL" id="FOIJ01000021">
    <property type="protein sequence ID" value="SEU35753.1"/>
    <property type="molecule type" value="Genomic_DNA"/>
</dbReference>
<feature type="transmembrane region" description="Helical" evidence="7">
    <location>
        <begin position="353"/>
        <end position="374"/>
    </location>
</feature>
<dbReference type="PANTHER" id="PTHR23517:SF2">
    <property type="entry name" value="MULTIDRUG RESISTANCE PROTEIN MDTH"/>
    <property type="match status" value="1"/>
</dbReference>
<comment type="subcellular location">
    <subcellularLocation>
        <location evidence="1">Cell membrane</location>
        <topology evidence="1">Multi-pass membrane protein</topology>
    </subcellularLocation>
</comment>
<keyword evidence="2" id="KW-0813">Transport</keyword>
<dbReference type="InterPro" id="IPR036259">
    <property type="entry name" value="MFS_trans_sf"/>
</dbReference>
<feature type="transmembrane region" description="Helical" evidence="7">
    <location>
        <begin position="311"/>
        <end position="332"/>
    </location>
</feature>
<keyword evidence="3" id="KW-1003">Cell membrane</keyword>
<feature type="transmembrane region" description="Helical" evidence="7">
    <location>
        <begin position="281"/>
        <end position="299"/>
    </location>
</feature>
<feature type="transmembrane region" description="Helical" evidence="7">
    <location>
        <begin position="216"/>
        <end position="233"/>
    </location>
</feature>
<dbReference type="PANTHER" id="PTHR23517">
    <property type="entry name" value="RESISTANCE PROTEIN MDTM, PUTATIVE-RELATED-RELATED"/>
    <property type="match status" value="1"/>
</dbReference>
<feature type="transmembrane region" description="Helical" evidence="7">
    <location>
        <begin position="20"/>
        <end position="41"/>
    </location>
</feature>
<feature type="transmembrane region" description="Helical" evidence="7">
    <location>
        <begin position="110"/>
        <end position="132"/>
    </location>
</feature>
<dbReference type="PROSITE" id="PS00216">
    <property type="entry name" value="SUGAR_TRANSPORT_1"/>
    <property type="match status" value="1"/>
</dbReference>
<evidence type="ECO:0000256" key="5">
    <source>
        <dbReference type="ARBA" id="ARBA00022989"/>
    </source>
</evidence>
<dbReference type="InterPro" id="IPR011701">
    <property type="entry name" value="MFS"/>
</dbReference>
<reference evidence="10" key="1">
    <citation type="submission" date="2016-10" db="EMBL/GenBank/DDBJ databases">
        <authorList>
            <person name="Varghese N."/>
            <person name="Submissions S."/>
        </authorList>
    </citation>
    <scope>NUCLEOTIDE SEQUENCE [LARGE SCALE GENOMIC DNA]</scope>
    <source>
        <strain evidence="10">DSM 16858</strain>
    </source>
</reference>
<feature type="domain" description="Major facilitator superfamily (MFS) profile" evidence="8">
    <location>
        <begin position="19"/>
        <end position="407"/>
    </location>
</feature>
<dbReference type="InterPro" id="IPR020846">
    <property type="entry name" value="MFS_dom"/>
</dbReference>
<organism evidence="9 10">
    <name type="scientific">Stigmatella erecta</name>
    <dbReference type="NCBI Taxonomy" id="83460"/>
    <lineage>
        <taxon>Bacteria</taxon>
        <taxon>Pseudomonadati</taxon>
        <taxon>Myxococcota</taxon>
        <taxon>Myxococcia</taxon>
        <taxon>Myxococcales</taxon>
        <taxon>Cystobacterineae</taxon>
        <taxon>Archangiaceae</taxon>
        <taxon>Stigmatella</taxon>
    </lineage>
</organism>
<evidence type="ECO:0000256" key="6">
    <source>
        <dbReference type="ARBA" id="ARBA00023136"/>
    </source>
</evidence>
<feature type="transmembrane region" description="Helical" evidence="7">
    <location>
        <begin position="144"/>
        <end position="167"/>
    </location>
</feature>
<name>A0A1I0L7G4_9BACT</name>
<evidence type="ECO:0000256" key="1">
    <source>
        <dbReference type="ARBA" id="ARBA00004651"/>
    </source>
</evidence>
<evidence type="ECO:0000256" key="3">
    <source>
        <dbReference type="ARBA" id="ARBA00022475"/>
    </source>
</evidence>
<dbReference type="Pfam" id="PF07690">
    <property type="entry name" value="MFS_1"/>
    <property type="match status" value="1"/>
</dbReference>
<evidence type="ECO:0000256" key="2">
    <source>
        <dbReference type="ARBA" id="ARBA00022448"/>
    </source>
</evidence>
<evidence type="ECO:0000313" key="10">
    <source>
        <dbReference type="Proteomes" id="UP000199181"/>
    </source>
</evidence>
<dbReference type="Proteomes" id="UP000199181">
    <property type="component" value="Unassembled WGS sequence"/>
</dbReference>
<dbReference type="GO" id="GO:0005886">
    <property type="term" value="C:plasma membrane"/>
    <property type="evidence" value="ECO:0007669"/>
    <property type="project" value="UniProtKB-SubCell"/>
</dbReference>
<accession>A0A1I0L7G4</accession>
<gene>
    <name evidence="9" type="ORF">SAMN05443639_12125</name>
</gene>
<dbReference type="GO" id="GO:0022857">
    <property type="term" value="F:transmembrane transporter activity"/>
    <property type="evidence" value="ECO:0007669"/>
    <property type="project" value="InterPro"/>
</dbReference>
<dbReference type="InterPro" id="IPR050171">
    <property type="entry name" value="MFS_Transporters"/>
</dbReference>
<keyword evidence="10" id="KW-1185">Reference proteome</keyword>
<sequence length="418" mass="44010">MDPSATLPQEGGSLWRSPALLVILSTSFFASLSLFMVIPFLTIHLTSLGVMTLEQAGVVVGISFWIKRGGAFFGGLAADRFGRRPLMVLALAMRVPGYVLLAYGRTFPSLLLANILIAAGSAFYMPAAKSALTLLAPAEHRMRIFALRAGVVNTGAAIGPFAGAALLTHSPELMFLAAAAAFLGLTVANAVLRFPDGARASRSSLNLALEVAKSPYLLRMMLFGLLFFLVYIQTETIFPVLVKDAGHADKIGLLFGCWAALVVVSQIALSRLVLTMPRSVCLLLGFAGFSLGFLILHAASRSGGGASLFGLVPLVPGFFLAIALFSVAEVMLDLRLDYDTSLVPADRVGTSFGFINLACGLGGLIGSSVGTFAYETLGGPGEMPGSVWMLMAVLAGLSALVLMRQRHGEPTPDVQKPL</sequence>
<dbReference type="Gene3D" id="1.20.1250.20">
    <property type="entry name" value="MFS general substrate transporter like domains"/>
    <property type="match status" value="1"/>
</dbReference>
<keyword evidence="4 7" id="KW-0812">Transmembrane</keyword>
<protein>
    <submittedName>
        <fullName evidence="9">Predicted arabinose efflux permease, MFS family</fullName>
    </submittedName>
</protein>
<dbReference type="SUPFAM" id="SSF103473">
    <property type="entry name" value="MFS general substrate transporter"/>
    <property type="match status" value="1"/>
</dbReference>
<keyword evidence="5 7" id="KW-1133">Transmembrane helix</keyword>
<feature type="transmembrane region" description="Helical" evidence="7">
    <location>
        <begin position="253"/>
        <end position="274"/>
    </location>
</feature>
<feature type="transmembrane region" description="Helical" evidence="7">
    <location>
        <begin position="47"/>
        <end position="66"/>
    </location>
</feature>
<feature type="transmembrane region" description="Helical" evidence="7">
    <location>
        <begin position="173"/>
        <end position="195"/>
    </location>
</feature>
<feature type="transmembrane region" description="Helical" evidence="7">
    <location>
        <begin position="386"/>
        <end position="403"/>
    </location>
</feature>
<dbReference type="PROSITE" id="PS50850">
    <property type="entry name" value="MFS"/>
    <property type="match status" value="1"/>
</dbReference>
<dbReference type="AlphaFoldDB" id="A0A1I0L7G4"/>
<evidence type="ECO:0000259" key="8">
    <source>
        <dbReference type="PROSITE" id="PS50850"/>
    </source>
</evidence>
<dbReference type="InterPro" id="IPR005829">
    <property type="entry name" value="Sugar_transporter_CS"/>
</dbReference>
<keyword evidence="6 7" id="KW-0472">Membrane</keyword>
<evidence type="ECO:0000256" key="4">
    <source>
        <dbReference type="ARBA" id="ARBA00022692"/>
    </source>
</evidence>
<evidence type="ECO:0000313" key="9">
    <source>
        <dbReference type="EMBL" id="SEU35753.1"/>
    </source>
</evidence>